<dbReference type="PANTHER" id="PTHR43022:SF1">
    <property type="entry name" value="PROTEIN SMF"/>
    <property type="match status" value="1"/>
</dbReference>
<keyword evidence="5" id="KW-1185">Reference proteome</keyword>
<dbReference type="InterPro" id="IPR057666">
    <property type="entry name" value="DrpA_SLOG"/>
</dbReference>
<evidence type="ECO:0000313" key="5">
    <source>
        <dbReference type="Proteomes" id="UP000294498"/>
    </source>
</evidence>
<feature type="domain" description="DprA winged helix" evidence="3">
    <location>
        <begin position="291"/>
        <end position="338"/>
    </location>
</feature>
<dbReference type="GO" id="GO:0009294">
    <property type="term" value="P:DNA-mediated transformation"/>
    <property type="evidence" value="ECO:0007669"/>
    <property type="project" value="InterPro"/>
</dbReference>
<dbReference type="SUPFAM" id="SSF102405">
    <property type="entry name" value="MCP/YpsA-like"/>
    <property type="match status" value="1"/>
</dbReference>
<dbReference type="PANTHER" id="PTHR43022">
    <property type="entry name" value="PROTEIN SMF"/>
    <property type="match status" value="1"/>
</dbReference>
<dbReference type="InterPro" id="IPR041614">
    <property type="entry name" value="DprA_WH"/>
</dbReference>
<reference evidence="4 5" key="1">
    <citation type="submission" date="2019-03" db="EMBL/GenBank/DDBJ databases">
        <title>Genomic Encyclopedia of Type Strains, Phase IV (KMG-IV): sequencing the most valuable type-strain genomes for metagenomic binning, comparative biology and taxonomic classification.</title>
        <authorList>
            <person name="Goeker M."/>
        </authorList>
    </citation>
    <scope>NUCLEOTIDE SEQUENCE [LARGE SCALE GENOMIC DNA]</scope>
    <source>
        <strain evidence="4 5">DSM 100059</strain>
    </source>
</reference>
<dbReference type="Pfam" id="PF17782">
    <property type="entry name" value="WHD_DprA"/>
    <property type="match status" value="1"/>
</dbReference>
<sequence>MLPEDELYYRVALTMVPGIGPRRHRQLLDHFSSAAAVFRSGLLPEFDNFKAVDRTFTFARKHNIGIYCPGDPRYPAQLLECSDAPPILYYKGIADLNHQRILAVVGTRTPSSYGQQMVRSLVGELASCDVLIVSGLADGIDTWAHRAALDNGLPTVGVLGHGLQRIYPEGNRLLAASMLDKGGLLTEYRQDQGPETFHFPMRNRIIAGMAVATVVVESRSQGGSLITAELAKGYHREVFALPGRVTDGRSQGCLALVRDNVAALVTGGADIARMLGWETPTPKTKPVTSIHPLLDLLRDRDSIHLDELLERTGLSSAELAARLLELELEQAIEALPGNRYRLIF</sequence>
<evidence type="ECO:0000259" key="3">
    <source>
        <dbReference type="Pfam" id="PF17782"/>
    </source>
</evidence>
<dbReference type="AlphaFoldDB" id="A0A4R8DE00"/>
<dbReference type="Pfam" id="PF02481">
    <property type="entry name" value="DNA_processg_A"/>
    <property type="match status" value="1"/>
</dbReference>
<dbReference type="Gene3D" id="1.10.10.10">
    <property type="entry name" value="Winged helix-like DNA-binding domain superfamily/Winged helix DNA-binding domain"/>
    <property type="match status" value="1"/>
</dbReference>
<dbReference type="InterPro" id="IPR003488">
    <property type="entry name" value="DprA"/>
</dbReference>
<evidence type="ECO:0000259" key="2">
    <source>
        <dbReference type="Pfam" id="PF02481"/>
    </source>
</evidence>
<feature type="domain" description="Smf/DprA SLOG" evidence="2">
    <location>
        <begin position="67"/>
        <end position="274"/>
    </location>
</feature>
<dbReference type="EMBL" id="SODV01000002">
    <property type="protein sequence ID" value="TDW95711.1"/>
    <property type="molecule type" value="Genomic_DNA"/>
</dbReference>
<dbReference type="Proteomes" id="UP000294498">
    <property type="component" value="Unassembled WGS sequence"/>
</dbReference>
<name>A0A4R8DE00_9BACT</name>
<accession>A0A4R8DE00</accession>
<protein>
    <submittedName>
        <fullName evidence="4">DNA processing protein</fullName>
    </submittedName>
</protein>
<gene>
    <name evidence="4" type="ORF">EDB95_3522</name>
</gene>
<dbReference type="RefSeq" id="WP_162852659.1">
    <property type="nucleotide sequence ID" value="NZ_SODV01000002.1"/>
</dbReference>
<comment type="caution">
    <text evidence="4">The sequence shown here is derived from an EMBL/GenBank/DDBJ whole genome shotgun (WGS) entry which is preliminary data.</text>
</comment>
<dbReference type="Gene3D" id="3.40.50.450">
    <property type="match status" value="1"/>
</dbReference>
<dbReference type="InterPro" id="IPR036388">
    <property type="entry name" value="WH-like_DNA-bd_sf"/>
</dbReference>
<dbReference type="NCBIfam" id="TIGR00732">
    <property type="entry name" value="dprA"/>
    <property type="match status" value="1"/>
</dbReference>
<proteinExistence type="inferred from homology"/>
<organism evidence="4 5">
    <name type="scientific">Dinghuibacter silviterrae</name>
    <dbReference type="NCBI Taxonomy" id="1539049"/>
    <lineage>
        <taxon>Bacteria</taxon>
        <taxon>Pseudomonadati</taxon>
        <taxon>Bacteroidota</taxon>
        <taxon>Chitinophagia</taxon>
        <taxon>Chitinophagales</taxon>
        <taxon>Chitinophagaceae</taxon>
        <taxon>Dinghuibacter</taxon>
    </lineage>
</organism>
<comment type="similarity">
    <text evidence="1">Belongs to the DprA/Smf family.</text>
</comment>
<evidence type="ECO:0000256" key="1">
    <source>
        <dbReference type="ARBA" id="ARBA00006525"/>
    </source>
</evidence>
<evidence type="ECO:0000313" key="4">
    <source>
        <dbReference type="EMBL" id="TDW95711.1"/>
    </source>
</evidence>